<evidence type="ECO:0000256" key="15">
    <source>
        <dbReference type="ARBA" id="ARBA00030707"/>
    </source>
</evidence>
<evidence type="ECO:0000256" key="7">
    <source>
        <dbReference type="ARBA" id="ARBA00022729"/>
    </source>
</evidence>
<evidence type="ECO:0000256" key="13">
    <source>
        <dbReference type="ARBA" id="ARBA00023157"/>
    </source>
</evidence>
<reference evidence="17 18" key="1">
    <citation type="journal article" date="2010" name="Cell">
        <title>The genome of Naegleria gruberi illuminates early eukaryotic versatility.</title>
        <authorList>
            <person name="Fritz-Laylin L.K."/>
            <person name="Prochnik S.E."/>
            <person name="Ginger M.L."/>
            <person name="Dacks J.B."/>
            <person name="Carpenter M.L."/>
            <person name="Field M.C."/>
            <person name="Kuo A."/>
            <person name="Paredez A."/>
            <person name="Chapman J."/>
            <person name="Pham J."/>
            <person name="Shu S."/>
            <person name="Neupane R."/>
            <person name="Cipriano M."/>
            <person name="Mancuso J."/>
            <person name="Tu H."/>
            <person name="Salamov A."/>
            <person name="Lindquist E."/>
            <person name="Shapiro H."/>
            <person name="Lucas S."/>
            <person name="Grigoriev I.V."/>
            <person name="Cande W.Z."/>
            <person name="Fulton C."/>
            <person name="Rokhsar D.S."/>
            <person name="Dawson S.C."/>
        </authorList>
    </citation>
    <scope>NUCLEOTIDE SEQUENCE [LARGE SCALE GENOMIC DNA]</scope>
    <source>
        <strain evidence="17 18">NEG-M</strain>
    </source>
</reference>
<dbReference type="EMBL" id="GG738863">
    <property type="protein sequence ID" value="EFC45476.1"/>
    <property type="molecule type" value="Genomic_DNA"/>
</dbReference>
<evidence type="ECO:0000256" key="16">
    <source>
        <dbReference type="ARBA" id="ARBA00032290"/>
    </source>
</evidence>
<dbReference type="Gene3D" id="3.90.132.10">
    <property type="entry name" value="Leishmanolysin , domain 2"/>
    <property type="match status" value="1"/>
</dbReference>
<evidence type="ECO:0000256" key="2">
    <source>
        <dbReference type="ARBA" id="ARBA00001947"/>
    </source>
</evidence>
<dbReference type="PANTHER" id="PTHR10942:SF0">
    <property type="entry name" value="LEISHMANOLYSIN-LIKE PEPTIDASE"/>
    <property type="match status" value="1"/>
</dbReference>
<evidence type="ECO:0000256" key="4">
    <source>
        <dbReference type="ARBA" id="ARBA00012397"/>
    </source>
</evidence>
<evidence type="ECO:0000313" key="18">
    <source>
        <dbReference type="Proteomes" id="UP000006671"/>
    </source>
</evidence>
<comment type="similarity">
    <text evidence="3">Belongs to the peptidase M8 family.</text>
</comment>
<evidence type="ECO:0000256" key="3">
    <source>
        <dbReference type="ARBA" id="ARBA00005860"/>
    </source>
</evidence>
<comment type="cofactor">
    <cofactor evidence="2">
        <name>Zn(2+)</name>
        <dbReference type="ChEBI" id="CHEBI:29105"/>
    </cofactor>
</comment>
<evidence type="ECO:0000256" key="11">
    <source>
        <dbReference type="ARBA" id="ARBA00023049"/>
    </source>
</evidence>
<dbReference type="GO" id="GO:0005737">
    <property type="term" value="C:cytoplasm"/>
    <property type="evidence" value="ECO:0007669"/>
    <property type="project" value="TreeGrafter"/>
</dbReference>
<keyword evidence="18" id="KW-1185">Reference proteome</keyword>
<dbReference type="GO" id="GO:0004222">
    <property type="term" value="F:metalloendopeptidase activity"/>
    <property type="evidence" value="ECO:0007669"/>
    <property type="project" value="InterPro"/>
</dbReference>
<organism evidence="18">
    <name type="scientific">Naegleria gruberi</name>
    <name type="common">Amoeba</name>
    <dbReference type="NCBI Taxonomy" id="5762"/>
    <lineage>
        <taxon>Eukaryota</taxon>
        <taxon>Discoba</taxon>
        <taxon>Heterolobosea</taxon>
        <taxon>Tetramitia</taxon>
        <taxon>Eutetramitia</taxon>
        <taxon>Vahlkampfiidae</taxon>
        <taxon>Naegleria</taxon>
    </lineage>
</organism>
<evidence type="ECO:0000256" key="14">
    <source>
        <dbReference type="ARBA" id="ARBA00030640"/>
    </source>
</evidence>
<protein>
    <recommendedName>
        <fullName evidence="4">leishmanolysin</fullName>
        <ecNumber evidence="4">3.4.24.36</ecNumber>
    </recommendedName>
    <alternativeName>
        <fullName evidence="15">Cell surface protease</fullName>
    </alternativeName>
    <alternativeName>
        <fullName evidence="16">Major surface glycoprotein</fullName>
    </alternativeName>
    <alternativeName>
        <fullName evidence="14">Protein gp63</fullName>
    </alternativeName>
</protein>
<dbReference type="GO" id="GO:0016020">
    <property type="term" value="C:membrane"/>
    <property type="evidence" value="ECO:0007669"/>
    <property type="project" value="InterPro"/>
</dbReference>
<dbReference type="Pfam" id="PF01457">
    <property type="entry name" value="Peptidase_M8"/>
    <property type="match status" value="1"/>
</dbReference>
<dbReference type="AlphaFoldDB" id="D2VCT5"/>
<keyword evidence="6" id="KW-0479">Metal-binding</keyword>
<sequence>MSGSYLSNPPSDGPVASKISLAVFDDLGYYNVNYTSIERLESKLDSTYRITNDRYNWGLSQSCSIVTKRCENWDSSLIGYFCTSDTDSQGNTNPMCTYDHSSKGTCDIATYSSALSGYYQHISGKSTLGGRYEYRDYCPLVIKVGSGECYKPAN</sequence>
<keyword evidence="11" id="KW-0482">Metalloprotease</keyword>
<evidence type="ECO:0000256" key="5">
    <source>
        <dbReference type="ARBA" id="ARBA00022670"/>
    </source>
</evidence>
<comment type="catalytic activity">
    <reaction evidence="1">
        <text>Preference for hydrophobic residues at P1 and P1' and basic residues at P2' and P3'. A model nonapeptide is cleaved at -Ala-Tyr-|-Leu-Lys-Lys-.</text>
        <dbReference type="EC" id="3.4.24.36"/>
    </reaction>
</comment>
<dbReference type="PANTHER" id="PTHR10942">
    <property type="entry name" value="LEISHMANOLYSIN-LIKE PEPTIDASE"/>
    <property type="match status" value="1"/>
</dbReference>
<keyword evidence="7" id="KW-0732">Signal</keyword>
<keyword evidence="12" id="KW-0865">Zymogen</keyword>
<evidence type="ECO:0000256" key="12">
    <source>
        <dbReference type="ARBA" id="ARBA00023145"/>
    </source>
</evidence>
<evidence type="ECO:0000313" key="17">
    <source>
        <dbReference type="EMBL" id="EFC45476.1"/>
    </source>
</evidence>
<dbReference type="InParanoid" id="D2VCT5"/>
<dbReference type="OrthoDB" id="5856025at2759"/>
<dbReference type="Proteomes" id="UP000006671">
    <property type="component" value="Unassembled WGS sequence"/>
</dbReference>
<evidence type="ECO:0000256" key="10">
    <source>
        <dbReference type="ARBA" id="ARBA00022889"/>
    </source>
</evidence>
<accession>D2VCT5</accession>
<proteinExistence type="inferred from homology"/>
<evidence type="ECO:0000256" key="1">
    <source>
        <dbReference type="ARBA" id="ARBA00001249"/>
    </source>
</evidence>
<evidence type="ECO:0000256" key="9">
    <source>
        <dbReference type="ARBA" id="ARBA00022833"/>
    </source>
</evidence>
<dbReference type="KEGG" id="ngr:NAEGRDRAFT_32966"/>
<keyword evidence="10" id="KW-0130">Cell adhesion</keyword>
<dbReference type="VEuPathDB" id="AmoebaDB:NAEGRDRAFT_32966"/>
<dbReference type="Gene3D" id="2.10.55.10">
    <property type="entry name" value="Leishmanolysin domain 3"/>
    <property type="match status" value="1"/>
</dbReference>
<keyword evidence="13" id="KW-1015">Disulfide bond</keyword>
<keyword evidence="5" id="KW-0645">Protease</keyword>
<dbReference type="GO" id="GO:0007155">
    <property type="term" value="P:cell adhesion"/>
    <property type="evidence" value="ECO:0007669"/>
    <property type="project" value="UniProtKB-KW"/>
</dbReference>
<keyword evidence="9" id="KW-0862">Zinc</keyword>
<evidence type="ECO:0000256" key="6">
    <source>
        <dbReference type="ARBA" id="ARBA00022723"/>
    </source>
</evidence>
<name>D2VCT5_NAEGR</name>
<gene>
    <name evidence="17" type="ORF">NAEGRDRAFT_32966</name>
</gene>
<feature type="non-terminal residue" evidence="17">
    <location>
        <position position="154"/>
    </location>
</feature>
<dbReference type="InterPro" id="IPR001577">
    <property type="entry name" value="Peptidase_M8"/>
</dbReference>
<dbReference type="RefSeq" id="XP_002678220.1">
    <property type="nucleotide sequence ID" value="XM_002678174.1"/>
</dbReference>
<dbReference type="GO" id="GO:0006508">
    <property type="term" value="P:proteolysis"/>
    <property type="evidence" value="ECO:0007669"/>
    <property type="project" value="UniProtKB-KW"/>
</dbReference>
<dbReference type="SUPFAM" id="SSF55486">
    <property type="entry name" value="Metalloproteases ('zincins'), catalytic domain"/>
    <property type="match status" value="1"/>
</dbReference>
<evidence type="ECO:0000256" key="8">
    <source>
        <dbReference type="ARBA" id="ARBA00022801"/>
    </source>
</evidence>
<dbReference type="EC" id="3.4.24.36" evidence="4"/>
<dbReference type="GO" id="GO:0046872">
    <property type="term" value="F:metal ion binding"/>
    <property type="evidence" value="ECO:0007669"/>
    <property type="project" value="UniProtKB-KW"/>
</dbReference>
<dbReference type="OMA" id="CENWDSS"/>
<keyword evidence="8" id="KW-0378">Hydrolase</keyword>
<dbReference type="GeneID" id="8857368"/>